<evidence type="ECO:0000256" key="1">
    <source>
        <dbReference type="SAM" id="MobiDB-lite"/>
    </source>
</evidence>
<dbReference type="Proteomes" id="UP001604336">
    <property type="component" value="Unassembled WGS sequence"/>
</dbReference>
<accession>A0ABD1RVE3</accession>
<sequence length="107" mass="12557">MHTKFLCMKFSTDRRIATVKVSQSESRACYINAMRKFVDREVYLIDIKMGKALTDSERMDVEPKEEDEHMRELEDPNNLDPRLIEIEPETSPAECCENNVIANVQYR</sequence>
<evidence type="ECO:0000313" key="2">
    <source>
        <dbReference type="EMBL" id="KAL2492151.1"/>
    </source>
</evidence>
<feature type="region of interest" description="Disordered" evidence="1">
    <location>
        <begin position="56"/>
        <end position="81"/>
    </location>
</feature>
<gene>
    <name evidence="2" type="ORF">Adt_27779</name>
</gene>
<protein>
    <submittedName>
        <fullName evidence="2">Uncharacterized protein</fullName>
    </submittedName>
</protein>
<organism evidence="2 3">
    <name type="scientific">Abeliophyllum distichum</name>
    <dbReference type="NCBI Taxonomy" id="126358"/>
    <lineage>
        <taxon>Eukaryota</taxon>
        <taxon>Viridiplantae</taxon>
        <taxon>Streptophyta</taxon>
        <taxon>Embryophyta</taxon>
        <taxon>Tracheophyta</taxon>
        <taxon>Spermatophyta</taxon>
        <taxon>Magnoliopsida</taxon>
        <taxon>eudicotyledons</taxon>
        <taxon>Gunneridae</taxon>
        <taxon>Pentapetalae</taxon>
        <taxon>asterids</taxon>
        <taxon>lamiids</taxon>
        <taxon>Lamiales</taxon>
        <taxon>Oleaceae</taxon>
        <taxon>Forsythieae</taxon>
        <taxon>Abeliophyllum</taxon>
    </lineage>
</organism>
<feature type="compositionally biased region" description="Basic and acidic residues" evidence="1">
    <location>
        <begin position="56"/>
        <end position="74"/>
    </location>
</feature>
<dbReference type="EMBL" id="JBFOLK010000008">
    <property type="protein sequence ID" value="KAL2492151.1"/>
    <property type="molecule type" value="Genomic_DNA"/>
</dbReference>
<reference evidence="3" key="1">
    <citation type="submission" date="2024-07" db="EMBL/GenBank/DDBJ databases">
        <title>Two chromosome-level genome assemblies of Korean endemic species Abeliophyllum distichum and Forsythia ovata (Oleaceae).</title>
        <authorList>
            <person name="Jang H."/>
        </authorList>
    </citation>
    <scope>NUCLEOTIDE SEQUENCE [LARGE SCALE GENOMIC DNA]</scope>
</reference>
<keyword evidence="3" id="KW-1185">Reference proteome</keyword>
<dbReference type="AlphaFoldDB" id="A0ABD1RVE3"/>
<proteinExistence type="predicted"/>
<comment type="caution">
    <text evidence="2">The sequence shown here is derived from an EMBL/GenBank/DDBJ whole genome shotgun (WGS) entry which is preliminary data.</text>
</comment>
<evidence type="ECO:0000313" key="3">
    <source>
        <dbReference type="Proteomes" id="UP001604336"/>
    </source>
</evidence>
<name>A0ABD1RVE3_9LAMI</name>